<evidence type="ECO:0000256" key="1">
    <source>
        <dbReference type="SAM" id="Phobius"/>
    </source>
</evidence>
<dbReference type="Proteomes" id="UP000070633">
    <property type="component" value="Unassembled WGS sequence"/>
</dbReference>
<feature type="transmembrane region" description="Helical" evidence="1">
    <location>
        <begin position="6"/>
        <end position="27"/>
    </location>
</feature>
<proteinExistence type="predicted"/>
<protein>
    <submittedName>
        <fullName evidence="2">Uncharacterized protein</fullName>
    </submittedName>
</protein>
<keyword evidence="3" id="KW-1185">Reference proteome</keyword>
<keyword evidence="1" id="KW-0812">Transmembrane</keyword>
<organism evidence="2 3">
    <name type="scientific">candidate division MSBL1 archaeon SCGC-AAA382M17</name>
    <dbReference type="NCBI Taxonomy" id="1698284"/>
    <lineage>
        <taxon>Archaea</taxon>
        <taxon>Methanobacteriati</taxon>
        <taxon>Methanobacteriota</taxon>
        <taxon>candidate division MSBL1</taxon>
    </lineage>
</organism>
<evidence type="ECO:0000313" key="3">
    <source>
        <dbReference type="Proteomes" id="UP000070633"/>
    </source>
</evidence>
<dbReference type="PROSITE" id="PS51257">
    <property type="entry name" value="PROKAR_LIPOPROTEIN"/>
    <property type="match status" value="1"/>
</dbReference>
<gene>
    <name evidence="2" type="ORF">AKJ55_00325</name>
</gene>
<evidence type="ECO:0000313" key="2">
    <source>
        <dbReference type="EMBL" id="KXB08878.1"/>
    </source>
</evidence>
<keyword evidence="1" id="KW-1133">Transmembrane helix</keyword>
<sequence length="126" mass="14090">MYALKMLGLIVLAGACTVAFILGYGYYQKLSASQRAKEEVSRLNDEIEYMISSGAVGENEELTLNIPEGYSLHFDSEAEQIAINGTRLPEEGYDMEVEFLNKDLESGPHKILIIVRSDELELQEVI</sequence>
<comment type="caution">
    <text evidence="2">The sequence shown here is derived from an EMBL/GenBank/DDBJ whole genome shotgun (WGS) entry which is preliminary data.</text>
</comment>
<reference evidence="2 3" key="1">
    <citation type="journal article" date="2016" name="Sci. Rep.">
        <title>Metabolic traits of an uncultured archaeal lineage -MSBL1- from brine pools of the Red Sea.</title>
        <authorList>
            <person name="Mwirichia R."/>
            <person name="Alam I."/>
            <person name="Rashid M."/>
            <person name="Vinu M."/>
            <person name="Ba-Alawi W."/>
            <person name="Anthony Kamau A."/>
            <person name="Kamanda Ngugi D."/>
            <person name="Goker M."/>
            <person name="Klenk H.P."/>
            <person name="Bajic V."/>
            <person name="Stingl U."/>
        </authorList>
    </citation>
    <scope>NUCLEOTIDE SEQUENCE [LARGE SCALE GENOMIC DNA]</scope>
    <source>
        <strain evidence="2">SCGC-AAA382M17</strain>
    </source>
</reference>
<dbReference type="EMBL" id="LHYI01000004">
    <property type="protein sequence ID" value="KXB08878.1"/>
    <property type="molecule type" value="Genomic_DNA"/>
</dbReference>
<accession>A0ABR5TK03</accession>
<keyword evidence="1" id="KW-0472">Membrane</keyword>
<name>A0ABR5TK03_9EURY</name>